<comment type="subcellular location">
    <subcellularLocation>
        <location evidence="1">Membrane</location>
        <topology evidence="1">Single-pass membrane protein</topology>
    </subcellularLocation>
</comment>
<dbReference type="Gene3D" id="2.40.128.260">
    <property type="entry name" value="Type IV secretion system, VirB10/TraB/TrbI"/>
    <property type="match status" value="1"/>
</dbReference>
<dbReference type="InterPro" id="IPR005498">
    <property type="entry name" value="T4SS_VirB10/TraB/TrbI"/>
</dbReference>
<dbReference type="Proteomes" id="UP000017837">
    <property type="component" value="Unassembled WGS sequence"/>
</dbReference>
<reference evidence="7 8" key="1">
    <citation type="journal article" date="2014" name="Nature">
        <title>Sequential evolution of bacterial morphology by co-option of a developmental regulator.</title>
        <authorList>
            <person name="Jiang C."/>
            <person name="Brown P.J."/>
            <person name="Ducret A."/>
            <person name="Brun Y.V."/>
        </authorList>
    </citation>
    <scope>NUCLEOTIDE SEQUENCE [LARGE SCALE GENOMIC DNA]</scope>
    <source>
        <strain evidence="7 8">DSM 16100</strain>
    </source>
</reference>
<comment type="similarity">
    <text evidence="2">Belongs to the TrbI/VirB10 family.</text>
</comment>
<keyword evidence="8" id="KW-1185">Reference proteome</keyword>
<evidence type="ECO:0000313" key="8">
    <source>
        <dbReference type="Proteomes" id="UP000017837"/>
    </source>
</evidence>
<evidence type="ECO:0000256" key="4">
    <source>
        <dbReference type="ARBA" id="ARBA00022989"/>
    </source>
</evidence>
<keyword evidence="3" id="KW-0812">Transmembrane</keyword>
<dbReference type="EMBL" id="AWGB01000010">
    <property type="protein sequence ID" value="ESQ92825.1"/>
    <property type="molecule type" value="Genomic_DNA"/>
</dbReference>
<evidence type="ECO:0000256" key="3">
    <source>
        <dbReference type="ARBA" id="ARBA00022692"/>
    </source>
</evidence>
<protein>
    <recommendedName>
        <fullName evidence="9">Conjugal transfer protein TrbI</fullName>
    </recommendedName>
</protein>
<name>V4Q4Q9_9CAUL</name>
<evidence type="ECO:0000256" key="6">
    <source>
        <dbReference type="SAM" id="MobiDB-lite"/>
    </source>
</evidence>
<accession>V4Q4Q9</accession>
<comment type="caution">
    <text evidence="7">The sequence shown here is derived from an EMBL/GenBank/DDBJ whole genome shotgun (WGS) entry which is preliminary data.</text>
</comment>
<proteinExistence type="inferred from homology"/>
<dbReference type="PATRIC" id="fig|1121022.4.peg.1379"/>
<sequence length="298" mass="31872">MEFDQYDTLGKPMLEAQQSRGVKPTYGDGQTTDKGVFFQVSQKTTGAAPAAFASVGDTGLAVAAALRDAQHRDQSDLHAEGGKVGFLKTASTGSIYNPHTLQTPASPYQIMAGTVLSASLVTGLNSDVPGMVIAQLSEPAFDTVSGRILLAPQGTRLIGEYDSEVAFGQSRALVVWKRMILPNGTSLEIDNLPATDLEGYAGLADSVDFHTWSLVKGIGLSTLLGVMGQVGDSDDSDLVKALREATRQNGNQAGQQIVQKQLSVQPTIKVRPGWPFRIIVHKDIILKPYEPMMSSWPN</sequence>
<dbReference type="CDD" id="cd16429">
    <property type="entry name" value="VirB10"/>
    <property type="match status" value="1"/>
</dbReference>
<dbReference type="Pfam" id="PF03743">
    <property type="entry name" value="TrbI"/>
    <property type="match status" value="1"/>
</dbReference>
<keyword evidence="5" id="KW-0472">Membrane</keyword>
<evidence type="ECO:0008006" key="9">
    <source>
        <dbReference type="Google" id="ProtNLM"/>
    </source>
</evidence>
<keyword evidence="4" id="KW-1133">Transmembrane helix</keyword>
<dbReference type="AlphaFoldDB" id="V4Q4Q9"/>
<organism evidence="7 8">
    <name type="scientific">Asticcacaulis benevestitus DSM 16100 = ATCC BAA-896</name>
    <dbReference type="NCBI Taxonomy" id="1121022"/>
    <lineage>
        <taxon>Bacteria</taxon>
        <taxon>Pseudomonadati</taxon>
        <taxon>Pseudomonadota</taxon>
        <taxon>Alphaproteobacteria</taxon>
        <taxon>Caulobacterales</taxon>
        <taxon>Caulobacteraceae</taxon>
        <taxon>Asticcacaulis</taxon>
    </lineage>
</organism>
<dbReference type="STRING" id="1121022.GCA_000376105_03170"/>
<evidence type="ECO:0000256" key="1">
    <source>
        <dbReference type="ARBA" id="ARBA00004167"/>
    </source>
</evidence>
<evidence type="ECO:0000313" key="7">
    <source>
        <dbReference type="EMBL" id="ESQ92825.1"/>
    </source>
</evidence>
<dbReference type="InterPro" id="IPR042217">
    <property type="entry name" value="T4SS_VirB10/TrbI"/>
</dbReference>
<dbReference type="eggNOG" id="COG2948">
    <property type="taxonomic scope" value="Bacteria"/>
</dbReference>
<dbReference type="GO" id="GO:0016020">
    <property type="term" value="C:membrane"/>
    <property type="evidence" value="ECO:0007669"/>
    <property type="project" value="UniProtKB-SubCell"/>
</dbReference>
<evidence type="ECO:0000256" key="5">
    <source>
        <dbReference type="ARBA" id="ARBA00023136"/>
    </source>
</evidence>
<gene>
    <name evidence="7" type="ORF">ABENE_06905</name>
</gene>
<feature type="region of interest" description="Disordered" evidence="6">
    <location>
        <begin position="1"/>
        <end position="28"/>
    </location>
</feature>
<evidence type="ECO:0000256" key="2">
    <source>
        <dbReference type="ARBA" id="ARBA00010265"/>
    </source>
</evidence>